<dbReference type="InterPro" id="IPR000801">
    <property type="entry name" value="Esterase-like"/>
</dbReference>
<dbReference type="InterPro" id="IPR014756">
    <property type="entry name" value="Ig_E-set"/>
</dbReference>
<comment type="caution">
    <text evidence="1">The sequence shown here is derived from an EMBL/GenBank/DDBJ whole genome shotgun (WGS) entry which is preliminary data.</text>
</comment>
<dbReference type="Pfam" id="PF00756">
    <property type="entry name" value="Esterase"/>
    <property type="match status" value="1"/>
</dbReference>
<accession>A0A0F9MDY3</accession>
<dbReference type="AlphaFoldDB" id="A0A0F9MDY3"/>
<dbReference type="EMBL" id="LAZR01005734">
    <property type="protein sequence ID" value="KKM97551.1"/>
    <property type="molecule type" value="Genomic_DNA"/>
</dbReference>
<dbReference type="PANTHER" id="PTHR48098">
    <property type="entry name" value="ENTEROCHELIN ESTERASE-RELATED"/>
    <property type="match status" value="1"/>
</dbReference>
<protein>
    <recommendedName>
        <fullName evidence="2">Enterochelin esterase N-terminal domain-containing protein</fullName>
    </recommendedName>
</protein>
<evidence type="ECO:0008006" key="2">
    <source>
        <dbReference type="Google" id="ProtNLM"/>
    </source>
</evidence>
<name>A0A0F9MDY3_9ZZZZ</name>
<proteinExistence type="predicted"/>
<dbReference type="SUPFAM" id="SSF81296">
    <property type="entry name" value="E set domains"/>
    <property type="match status" value="1"/>
</dbReference>
<dbReference type="SUPFAM" id="SSF53474">
    <property type="entry name" value="alpha/beta-Hydrolases"/>
    <property type="match status" value="1"/>
</dbReference>
<evidence type="ECO:0000313" key="1">
    <source>
        <dbReference type="EMBL" id="KKM97551.1"/>
    </source>
</evidence>
<dbReference type="Gene3D" id="2.60.40.10">
    <property type="entry name" value="Immunoglobulins"/>
    <property type="match status" value="1"/>
</dbReference>
<dbReference type="InterPro" id="IPR013783">
    <property type="entry name" value="Ig-like_fold"/>
</dbReference>
<reference evidence="1" key="1">
    <citation type="journal article" date="2015" name="Nature">
        <title>Complex archaea that bridge the gap between prokaryotes and eukaryotes.</title>
        <authorList>
            <person name="Spang A."/>
            <person name="Saw J.H."/>
            <person name="Jorgensen S.L."/>
            <person name="Zaremba-Niedzwiedzka K."/>
            <person name="Martijn J."/>
            <person name="Lind A.E."/>
            <person name="van Eijk R."/>
            <person name="Schleper C."/>
            <person name="Guy L."/>
            <person name="Ettema T.J."/>
        </authorList>
    </citation>
    <scope>NUCLEOTIDE SEQUENCE</scope>
</reference>
<organism evidence="1">
    <name type="scientific">marine sediment metagenome</name>
    <dbReference type="NCBI Taxonomy" id="412755"/>
    <lineage>
        <taxon>unclassified sequences</taxon>
        <taxon>metagenomes</taxon>
        <taxon>ecological metagenomes</taxon>
    </lineage>
</organism>
<sequence length="436" mass="50847">MKMGRDLISPTITQIRNDIKSGVKSGLEDFWRKIEENGTPLIEPIENDENHKLVTFVVKANDDTRNVVIITALANQDDVISENVCEKIENTNIFHKSFKVLNGTLTIYSISKNNSLRFTRFYENIMINAKTLSPDPFNSKRFVQRYRREGRHFKIEYSVLEMPDGKTRSWSVLNESVPAGDLKQEDFYSNILKMTRRIWIYTPPNYNTNGERYHFLVIFDGKAFLDFTQPPIIFDNLIDKKKIPPVVAIFIHNYAGFQRGKDLNCYPLFADFVAKELLPWAQENYYVTSEANKSVLIGSSSGGLGAAFIGYKYPELFGKILAQSGFFGWTPGNPWFQQVLKFYGKYYLRWWTPEDEKEEEWLVSQYLRSEKLPLQFYINVGSLENRTKYQVGNFHDMLKKKGYEFCFKEYPGGHEYIAWREHLPEGLIYLIGLTKN</sequence>
<gene>
    <name evidence="1" type="ORF">LCGC14_1166860</name>
</gene>
<dbReference type="Gene3D" id="3.40.50.1820">
    <property type="entry name" value="alpha/beta hydrolase"/>
    <property type="match status" value="1"/>
</dbReference>
<dbReference type="PANTHER" id="PTHR48098:SF3">
    <property type="entry name" value="IRON(III) ENTEROBACTIN ESTERASE"/>
    <property type="match status" value="1"/>
</dbReference>
<dbReference type="InterPro" id="IPR029058">
    <property type="entry name" value="AB_hydrolase_fold"/>
</dbReference>
<dbReference type="InterPro" id="IPR050583">
    <property type="entry name" value="Mycobacterial_A85_antigen"/>
</dbReference>